<dbReference type="EMBL" id="CP158568">
    <property type="protein sequence ID" value="XBY46304.1"/>
    <property type="molecule type" value="Genomic_DNA"/>
</dbReference>
<dbReference type="InterPro" id="IPR030678">
    <property type="entry name" value="Peptide/Ni-bd"/>
</dbReference>
<comment type="similarity">
    <text evidence="2">Belongs to the bacterial solute-binding protein 5 family.</text>
</comment>
<dbReference type="Gene3D" id="3.40.190.10">
    <property type="entry name" value="Periplasmic binding protein-like II"/>
    <property type="match status" value="1"/>
</dbReference>
<dbReference type="InterPro" id="IPR039424">
    <property type="entry name" value="SBP_5"/>
</dbReference>
<dbReference type="KEGG" id="mflg:ABS361_08825"/>
<dbReference type="RefSeq" id="WP_407051399.1">
    <property type="nucleotide sequence ID" value="NZ_CP158568.1"/>
</dbReference>
<evidence type="ECO:0000259" key="4">
    <source>
        <dbReference type="Pfam" id="PF00496"/>
    </source>
</evidence>
<evidence type="ECO:0000256" key="3">
    <source>
        <dbReference type="ARBA" id="ARBA00022729"/>
    </source>
</evidence>
<dbReference type="PANTHER" id="PTHR30290:SF64">
    <property type="entry name" value="ABC TRANSPORTER PERIPLASMIC BINDING PROTEIN"/>
    <property type="match status" value="1"/>
</dbReference>
<evidence type="ECO:0000313" key="5">
    <source>
        <dbReference type="EMBL" id="XBY46304.1"/>
    </source>
</evidence>
<organism evidence="5">
    <name type="scientific">Methyloraptor flagellatus</name>
    <dbReference type="NCBI Taxonomy" id="3162530"/>
    <lineage>
        <taxon>Bacteria</taxon>
        <taxon>Pseudomonadati</taxon>
        <taxon>Pseudomonadota</taxon>
        <taxon>Alphaproteobacteria</taxon>
        <taxon>Hyphomicrobiales</taxon>
        <taxon>Ancalomicrobiaceae</taxon>
        <taxon>Methyloraptor</taxon>
    </lineage>
</organism>
<feature type="domain" description="Solute-binding protein family 5" evidence="4">
    <location>
        <begin position="76"/>
        <end position="485"/>
    </location>
</feature>
<reference evidence="5" key="1">
    <citation type="submission" date="2024-06" db="EMBL/GenBank/DDBJ databases">
        <title>Methylostella associata gen. nov., sp. nov., a novel Ancalomicrobiaceae-affiliated facultatively methylotrophic bacteria that feed on methanotrophs of the genus Methylococcus.</title>
        <authorList>
            <person name="Saltykova V."/>
            <person name="Danilova O.V."/>
            <person name="Oshkin I.Y."/>
            <person name="Belova S.E."/>
            <person name="Pimenov N.V."/>
            <person name="Dedysh S.N."/>
        </authorList>
    </citation>
    <scope>NUCLEOTIDE SEQUENCE</scope>
    <source>
        <strain evidence="5">S20</strain>
    </source>
</reference>
<dbReference type="PIRSF" id="PIRSF002741">
    <property type="entry name" value="MppA"/>
    <property type="match status" value="1"/>
</dbReference>
<keyword evidence="3" id="KW-0732">Signal</keyword>
<evidence type="ECO:0000256" key="2">
    <source>
        <dbReference type="ARBA" id="ARBA00005695"/>
    </source>
</evidence>
<dbReference type="AlphaFoldDB" id="A0AAU7XGU9"/>
<dbReference type="PANTHER" id="PTHR30290">
    <property type="entry name" value="PERIPLASMIC BINDING COMPONENT OF ABC TRANSPORTER"/>
    <property type="match status" value="1"/>
</dbReference>
<dbReference type="InterPro" id="IPR000914">
    <property type="entry name" value="SBP_5_dom"/>
</dbReference>
<dbReference type="Gene3D" id="3.10.105.10">
    <property type="entry name" value="Dipeptide-binding Protein, Domain 3"/>
    <property type="match status" value="1"/>
</dbReference>
<dbReference type="SUPFAM" id="SSF53850">
    <property type="entry name" value="Periplasmic binding protein-like II"/>
    <property type="match status" value="1"/>
</dbReference>
<dbReference type="GO" id="GO:0015833">
    <property type="term" value="P:peptide transport"/>
    <property type="evidence" value="ECO:0007669"/>
    <property type="project" value="TreeGrafter"/>
</dbReference>
<sequence>MHGEPRYAADFKAYSYADPDAPKGGRITYGVVGTFDNVNPFIFKGNYVVGLREGIGGTNVYESLMDRSFDEAFSLYGLIAETIDVADDHASVTFKLRSIARFSDGRPITPEDVIFSLETLKEKGLPFMRLNYSGVTKAEAIGADRVKFTFKDGNNRELPLIVALMPILPKHVWEGRDFEKTTLETPIGSGPYLVDRIEAGTRLVLKRDPNYWAKDLPVRRGLYNFDEIRYEYYREQNALFEAFKKGLIDVLPEGDPGRWSQAYDFPAVRDGQVVKESFATALPKGMTGFVMNTRRALFRDVRVREALARLYDFEWANKNLFFGLYRRTGSYFEGSELSFAGRPIDARETAILGDAAAKLRKDVADGSWRPSRTDGSGRDRATLKAALDLLGAAGWVLDGAKLVDAKTREPMVFEILCATREHERIAIGYQRTLASIGIEARIRTVDPAQFELRRKTFDYDMTMWSWGASLSPGNEQINRWSSGAADQEGSLNLPGVKEPGADAAIKALLSASSREDLVAAARALDRVLINGFYVVPLFHVPEQWMARWTRIEHPAKTSVWGYVLPAWWAKP</sequence>
<dbReference type="CDD" id="cd08497">
    <property type="entry name" value="MbnE-like"/>
    <property type="match status" value="1"/>
</dbReference>
<proteinExistence type="inferred from homology"/>
<dbReference type="GO" id="GO:0042884">
    <property type="term" value="P:microcin transport"/>
    <property type="evidence" value="ECO:0007669"/>
    <property type="project" value="TreeGrafter"/>
</dbReference>
<dbReference type="Pfam" id="PF00496">
    <property type="entry name" value="SBP_bac_5"/>
    <property type="match status" value="1"/>
</dbReference>
<dbReference type="GO" id="GO:0030288">
    <property type="term" value="C:outer membrane-bounded periplasmic space"/>
    <property type="evidence" value="ECO:0007669"/>
    <property type="project" value="TreeGrafter"/>
</dbReference>
<comment type="subcellular location">
    <subcellularLocation>
        <location evidence="1">Periplasm</location>
    </subcellularLocation>
</comment>
<dbReference type="GO" id="GO:0043190">
    <property type="term" value="C:ATP-binding cassette (ABC) transporter complex"/>
    <property type="evidence" value="ECO:0007669"/>
    <property type="project" value="InterPro"/>
</dbReference>
<dbReference type="GO" id="GO:1904680">
    <property type="term" value="F:peptide transmembrane transporter activity"/>
    <property type="evidence" value="ECO:0007669"/>
    <property type="project" value="TreeGrafter"/>
</dbReference>
<name>A0AAU7XGU9_9HYPH</name>
<accession>A0AAU7XGU9</accession>
<evidence type="ECO:0000256" key="1">
    <source>
        <dbReference type="ARBA" id="ARBA00004418"/>
    </source>
</evidence>
<gene>
    <name evidence="5" type="ORF">ABS361_08825</name>
</gene>
<protein>
    <submittedName>
        <fullName evidence="5">Extracellular solute-binding protein</fullName>
    </submittedName>
</protein>